<name>A0A1X7H374_9PROT</name>
<feature type="signal peptide" evidence="1">
    <location>
        <begin position="1"/>
        <end position="30"/>
    </location>
</feature>
<dbReference type="InterPro" id="IPR036514">
    <property type="entry name" value="SGNH_hydro_sf"/>
</dbReference>
<keyword evidence="1" id="KW-0732">Signal</keyword>
<evidence type="ECO:0000313" key="2">
    <source>
        <dbReference type="EMBL" id="SMF79025.1"/>
    </source>
</evidence>
<gene>
    <name evidence="2" type="ORF">SAMN02982917_4871</name>
</gene>
<feature type="chain" id="PRO_5011965130" description="SGNH/GDSL hydrolase family protein" evidence="1">
    <location>
        <begin position="31"/>
        <end position="269"/>
    </location>
</feature>
<dbReference type="Gene3D" id="3.40.50.1110">
    <property type="entry name" value="SGNH hydrolase"/>
    <property type="match status" value="1"/>
</dbReference>
<dbReference type="Pfam" id="PF25182">
    <property type="entry name" value="NonGDSL"/>
    <property type="match status" value="1"/>
</dbReference>
<dbReference type="InterPro" id="IPR057572">
    <property type="entry name" value="NonGDSL"/>
</dbReference>
<dbReference type="Proteomes" id="UP000192936">
    <property type="component" value="Unassembled WGS sequence"/>
</dbReference>
<dbReference type="SUPFAM" id="SSF52266">
    <property type="entry name" value="SGNH hydrolase"/>
    <property type="match status" value="1"/>
</dbReference>
<evidence type="ECO:0000313" key="3">
    <source>
        <dbReference type="Proteomes" id="UP000192936"/>
    </source>
</evidence>
<reference evidence="2 3" key="1">
    <citation type="submission" date="2017-04" db="EMBL/GenBank/DDBJ databases">
        <authorList>
            <person name="Afonso C.L."/>
            <person name="Miller P.J."/>
            <person name="Scott M.A."/>
            <person name="Spackman E."/>
            <person name="Goraichik I."/>
            <person name="Dimitrov K.M."/>
            <person name="Suarez D.L."/>
            <person name="Swayne D.E."/>
        </authorList>
    </citation>
    <scope>NUCLEOTIDE SEQUENCE [LARGE SCALE GENOMIC DNA]</scope>
    <source>
        <strain evidence="2 3">A2P</strain>
    </source>
</reference>
<dbReference type="EMBL" id="FXAK01000007">
    <property type="protein sequence ID" value="SMF79025.1"/>
    <property type="molecule type" value="Genomic_DNA"/>
</dbReference>
<dbReference type="GO" id="GO:0016788">
    <property type="term" value="F:hydrolase activity, acting on ester bonds"/>
    <property type="evidence" value="ECO:0007669"/>
    <property type="project" value="UniProtKB-ARBA"/>
</dbReference>
<protein>
    <recommendedName>
        <fullName evidence="4">SGNH/GDSL hydrolase family protein</fullName>
    </recommendedName>
</protein>
<proteinExistence type="predicted"/>
<evidence type="ECO:0008006" key="4">
    <source>
        <dbReference type="Google" id="ProtNLM"/>
    </source>
</evidence>
<organism evidence="2 3">
    <name type="scientific">Azospirillum oryzae</name>
    <dbReference type="NCBI Taxonomy" id="286727"/>
    <lineage>
        <taxon>Bacteria</taxon>
        <taxon>Pseudomonadati</taxon>
        <taxon>Pseudomonadota</taxon>
        <taxon>Alphaproteobacteria</taxon>
        <taxon>Rhodospirillales</taxon>
        <taxon>Azospirillaceae</taxon>
        <taxon>Azospirillum</taxon>
    </lineage>
</organism>
<dbReference type="AlphaFoldDB" id="A0A1X7H374"/>
<accession>A0A1X7H374</accession>
<sequence length="269" mass="28752">MAGGRGRGMLTVTAILLAVALFLSPDHVMAGQPATAQSVDPTCAVPESVLAPGGGLPRTSARLAAGGSLSILIAHSAKPTSKPGIVGYPARLESELKRRLPGREINTTVLSLTGEAAPAMVAPLTLAVEKERPALVVWQTGTVDAMRSLDLESFGTALQAGIAEVQRRGADIVIMDMQYSMHTAQLIDFAPYVSYMSWLAQSSDVFHFPRYDIMRYWVEDGRVDFADESSRAKQRAYEFVHQCIGQLLAQSVAAMIVPLPVGERTGASN</sequence>
<evidence type="ECO:0000256" key="1">
    <source>
        <dbReference type="SAM" id="SignalP"/>
    </source>
</evidence>
<dbReference type="STRING" id="286727.SAMN02982917_4871"/>